<dbReference type="Proteomes" id="UP000190961">
    <property type="component" value="Unassembled WGS sequence"/>
</dbReference>
<sequence>MNISAFSEKDFYEAFTAEEAALVELTLDALGTSYTRVDNHVDSQQKSIRFYVQERGNLFEDMKVNVVDRCLKNKDLNAKFESRLGAYQKILL</sequence>
<dbReference type="EMBL" id="FUZU01000001">
    <property type="protein sequence ID" value="SKC43531.1"/>
    <property type="molecule type" value="Genomic_DNA"/>
</dbReference>
<dbReference type="AlphaFoldDB" id="A0A1T5IWN1"/>
<dbReference type="RefSeq" id="WP_079685103.1">
    <property type="nucleotide sequence ID" value="NZ_FUZU01000001.1"/>
</dbReference>
<evidence type="ECO:0000313" key="1">
    <source>
        <dbReference type="EMBL" id="SKC43531.1"/>
    </source>
</evidence>
<keyword evidence="2" id="KW-1185">Reference proteome</keyword>
<name>A0A1T5IWN1_9BACT</name>
<reference evidence="1 2" key="1">
    <citation type="submission" date="2017-02" db="EMBL/GenBank/DDBJ databases">
        <authorList>
            <person name="Peterson S.W."/>
        </authorList>
    </citation>
    <scope>NUCLEOTIDE SEQUENCE [LARGE SCALE GENOMIC DNA]</scope>
    <source>
        <strain evidence="1 2">DSM 25262</strain>
    </source>
</reference>
<accession>A0A1T5IWN1</accession>
<proteinExistence type="predicted"/>
<organism evidence="1 2">
    <name type="scientific">Ohtaekwangia koreensis</name>
    <dbReference type="NCBI Taxonomy" id="688867"/>
    <lineage>
        <taxon>Bacteria</taxon>
        <taxon>Pseudomonadati</taxon>
        <taxon>Bacteroidota</taxon>
        <taxon>Cytophagia</taxon>
        <taxon>Cytophagales</taxon>
        <taxon>Fulvivirgaceae</taxon>
        <taxon>Ohtaekwangia</taxon>
    </lineage>
</organism>
<evidence type="ECO:0000313" key="2">
    <source>
        <dbReference type="Proteomes" id="UP000190961"/>
    </source>
</evidence>
<gene>
    <name evidence="1" type="ORF">SAMN05660236_0480</name>
</gene>
<protein>
    <submittedName>
        <fullName evidence="1">Uncharacterized protein</fullName>
    </submittedName>
</protein>